<protein>
    <submittedName>
        <fullName evidence="1">Uncharacterized protein</fullName>
    </submittedName>
</protein>
<proteinExistence type="predicted"/>
<dbReference type="InterPro" id="IPR027434">
    <property type="entry name" value="Homing_endonucl"/>
</dbReference>
<gene>
    <name evidence="1" type="ORF">MM415B02231_0011</name>
</gene>
<dbReference type="AlphaFoldDB" id="A0A6M3KTY7"/>
<dbReference type="Gene3D" id="3.10.28.10">
    <property type="entry name" value="Homing endonucleases"/>
    <property type="match status" value="1"/>
</dbReference>
<organism evidence="1">
    <name type="scientific">viral metagenome</name>
    <dbReference type="NCBI Taxonomy" id="1070528"/>
    <lineage>
        <taxon>unclassified sequences</taxon>
        <taxon>metagenomes</taxon>
        <taxon>organismal metagenomes</taxon>
    </lineage>
</organism>
<name>A0A6M3KTY7_9ZZZZ</name>
<sequence length="149" mass="17200">MHNPEAVAWAIAAEGCIGLRKNRNALSPIVSIANTSKIFMDKFVDMVDGVGNRYMYHANNPRHKSSYYWALQSIGDCMDFLIEIYDYLPIKQEQTEIVINYCIRALERIKSTRHLHSGSIKWKATWKLTQEDLDDYAKMRELNKKGPSS</sequence>
<accession>A0A6M3KTY7</accession>
<dbReference type="SUPFAM" id="SSF55608">
    <property type="entry name" value="Homing endonucleases"/>
    <property type="match status" value="1"/>
</dbReference>
<reference evidence="1" key="1">
    <citation type="submission" date="2020-03" db="EMBL/GenBank/DDBJ databases">
        <title>The deep terrestrial virosphere.</title>
        <authorList>
            <person name="Holmfeldt K."/>
            <person name="Nilsson E."/>
            <person name="Simone D."/>
            <person name="Lopez-Fernandez M."/>
            <person name="Wu X."/>
            <person name="de Brujin I."/>
            <person name="Lundin D."/>
            <person name="Andersson A."/>
            <person name="Bertilsson S."/>
            <person name="Dopson M."/>
        </authorList>
    </citation>
    <scope>NUCLEOTIDE SEQUENCE</scope>
    <source>
        <strain evidence="1">MM415B02231</strain>
    </source>
</reference>
<dbReference type="EMBL" id="MT142568">
    <property type="protein sequence ID" value="QJA85340.1"/>
    <property type="molecule type" value="Genomic_DNA"/>
</dbReference>
<evidence type="ECO:0000313" key="1">
    <source>
        <dbReference type="EMBL" id="QJA85340.1"/>
    </source>
</evidence>